<keyword evidence="2" id="KW-0186">Copper</keyword>
<organism evidence="5 6">
    <name type="scientific">Conidiobolus coronatus (strain ATCC 28846 / CBS 209.66 / NRRL 28638)</name>
    <name type="common">Delacroixia coronata</name>
    <dbReference type="NCBI Taxonomy" id="796925"/>
    <lineage>
        <taxon>Eukaryota</taxon>
        <taxon>Fungi</taxon>
        <taxon>Fungi incertae sedis</taxon>
        <taxon>Zoopagomycota</taxon>
        <taxon>Entomophthoromycotina</taxon>
        <taxon>Entomophthoromycetes</taxon>
        <taxon>Entomophthorales</taxon>
        <taxon>Ancylistaceae</taxon>
        <taxon>Conidiobolus</taxon>
    </lineage>
</organism>
<gene>
    <name evidence="5" type="ORF">CONCODRAFT_28370</name>
</gene>
<dbReference type="EMBL" id="KQ964460">
    <property type="protein sequence ID" value="KXN72124.1"/>
    <property type="molecule type" value="Genomic_DNA"/>
</dbReference>
<name>A0A137PAW4_CONC2</name>
<feature type="chain" id="PRO_5007294630" evidence="3">
    <location>
        <begin position="23"/>
        <end position="259"/>
    </location>
</feature>
<dbReference type="Gene3D" id="1.10.1280.10">
    <property type="entry name" value="Di-copper center containing domain from catechol oxidase"/>
    <property type="match status" value="1"/>
</dbReference>
<dbReference type="STRING" id="796925.A0A137PAW4"/>
<dbReference type="InterPro" id="IPR008922">
    <property type="entry name" value="Di-copper_centre_dom_sf"/>
</dbReference>
<feature type="non-terminal residue" evidence="5">
    <location>
        <position position="259"/>
    </location>
</feature>
<reference evidence="5 6" key="1">
    <citation type="journal article" date="2015" name="Genome Biol. Evol.">
        <title>Phylogenomic analyses indicate that early fungi evolved digesting cell walls of algal ancestors of land plants.</title>
        <authorList>
            <person name="Chang Y."/>
            <person name="Wang S."/>
            <person name="Sekimoto S."/>
            <person name="Aerts A.L."/>
            <person name="Choi C."/>
            <person name="Clum A."/>
            <person name="LaButti K.M."/>
            <person name="Lindquist E.A."/>
            <person name="Yee Ngan C."/>
            <person name="Ohm R.A."/>
            <person name="Salamov A.A."/>
            <person name="Grigoriev I.V."/>
            <person name="Spatafora J.W."/>
            <person name="Berbee M.L."/>
        </authorList>
    </citation>
    <scope>NUCLEOTIDE SEQUENCE [LARGE SCALE GENOMIC DNA]</scope>
    <source>
        <strain evidence="5 6">NRRL 28638</strain>
    </source>
</reference>
<evidence type="ECO:0000256" key="2">
    <source>
        <dbReference type="ARBA" id="ARBA00023008"/>
    </source>
</evidence>
<dbReference type="OrthoDB" id="6132182at2759"/>
<dbReference type="Proteomes" id="UP000070444">
    <property type="component" value="Unassembled WGS sequence"/>
</dbReference>
<dbReference type="SUPFAM" id="SSF48056">
    <property type="entry name" value="Di-copper centre-containing domain"/>
    <property type="match status" value="1"/>
</dbReference>
<feature type="signal peptide" evidence="3">
    <location>
        <begin position="1"/>
        <end position="22"/>
    </location>
</feature>
<proteinExistence type="predicted"/>
<evidence type="ECO:0000256" key="3">
    <source>
        <dbReference type="SAM" id="SignalP"/>
    </source>
</evidence>
<dbReference type="InterPro" id="IPR002227">
    <property type="entry name" value="Tyrosinase_Cu-bd"/>
</dbReference>
<dbReference type="InterPro" id="IPR050316">
    <property type="entry name" value="Tyrosinase/Hemocyanin"/>
</dbReference>
<dbReference type="AlphaFoldDB" id="A0A137PAW4"/>
<keyword evidence="6" id="KW-1185">Reference proteome</keyword>
<dbReference type="OMA" id="MANWSAN"/>
<dbReference type="GO" id="GO:0016491">
    <property type="term" value="F:oxidoreductase activity"/>
    <property type="evidence" value="ECO:0007669"/>
    <property type="project" value="InterPro"/>
</dbReference>
<keyword evidence="3" id="KW-0732">Signal</keyword>
<dbReference type="Pfam" id="PF00264">
    <property type="entry name" value="Tyrosinase"/>
    <property type="match status" value="1"/>
</dbReference>
<feature type="domain" description="Tyrosinase copper-binding" evidence="4">
    <location>
        <begin position="64"/>
        <end position="253"/>
    </location>
</feature>
<protein>
    <submittedName>
        <fullName evidence="5">Di-copper centre-containing protein</fullName>
    </submittedName>
</protein>
<evidence type="ECO:0000313" key="5">
    <source>
        <dbReference type="EMBL" id="KXN72124.1"/>
    </source>
</evidence>
<dbReference type="PRINTS" id="PR00092">
    <property type="entry name" value="TYROSINASE"/>
</dbReference>
<evidence type="ECO:0000259" key="4">
    <source>
        <dbReference type="Pfam" id="PF00264"/>
    </source>
</evidence>
<dbReference type="PANTHER" id="PTHR11474">
    <property type="entry name" value="TYROSINASE FAMILY MEMBER"/>
    <property type="match status" value="1"/>
</dbReference>
<keyword evidence="1" id="KW-0479">Metal-binding</keyword>
<accession>A0A137PAW4</accession>
<sequence length="259" mass="30067">MNLINFLVSLATFSNLINISKAQQCKQFYIRKEIRSMSSGERQAFFNALTKLHNTKPYPGVGVNKLDWFAYAHNIVYDNIHNHPVFLPWHRYYMQLFQEMIWQVDPSVIVPYWDWTIDSQAPHLSPVFTNEYFGGNGNSNNNFAIQDGFMANWSANYPNKHAIARNFQQSVNGSYVNSNEIAALPSSILMDSIINNNKIFSSFAFNAELYHGYLHYAIGGDSAEMSKHYSPNDLIFFLHHGYVDRFWWIWQKRNPDAAN</sequence>
<dbReference type="GO" id="GO:0046872">
    <property type="term" value="F:metal ion binding"/>
    <property type="evidence" value="ECO:0007669"/>
    <property type="project" value="UniProtKB-KW"/>
</dbReference>
<evidence type="ECO:0000256" key="1">
    <source>
        <dbReference type="ARBA" id="ARBA00022723"/>
    </source>
</evidence>
<evidence type="ECO:0000313" key="6">
    <source>
        <dbReference type="Proteomes" id="UP000070444"/>
    </source>
</evidence>
<dbReference type="PANTHER" id="PTHR11474:SF126">
    <property type="entry name" value="TYROSINASE-LIKE PROTEIN TYR-1-RELATED"/>
    <property type="match status" value="1"/>
</dbReference>